<dbReference type="AlphaFoldDB" id="A0A8C4R8H8"/>
<dbReference type="Ensembl" id="ENSEBUT00000027506.1">
    <property type="protein sequence ID" value="ENSEBUP00000026930.1"/>
    <property type="gene ID" value="ENSEBUG00000016563.1"/>
</dbReference>
<dbReference type="Pfam" id="PF00076">
    <property type="entry name" value="RRM_1"/>
    <property type="match status" value="3"/>
</dbReference>
<dbReference type="InterPro" id="IPR012677">
    <property type="entry name" value="Nucleotide-bd_a/b_plait_sf"/>
</dbReference>
<proteinExistence type="predicted"/>
<sequence>MIFLSKKKSENWRDDHRASRLRRGRFQPYSRGPRGSSAASGGAGGGGGGGGGGVRGSSDTSSDRRPGNRVFISNVPYEMRWQVIKDLMRDKVGEVTYVELFVDAEGKSMVSGVVEFKDSEHMSKAVEVMNKYDLHGRTLSLKEDPEGELARRALQKIGGGAIGGTAVHPVSGMDSGPQSMMSVPVGMRSNPNIPPELLAALQSGRLGTTIFISNLDYKVNWRKLKEVFSMAGQVKRADIKDKDGRSRGMGIITYEQPLHALQAISMFNGQPLYDRDMHVKMDDRSLPKDDFTLIEKPKQLPYGLGGVGLGFGPDGEPLKPEENDMASKGCIGPRGLGMDVPGFGGMSDRVGGLDPLPGFGMDRSNIGGYGGVGSSIGGIGGMGGSMGQMGGGMSGGLGPVDNFRRDIGNNIGTGLGNGMGVSMGDAFRPGYGSGFQREFNRDNMSRSFGNNMMGMLVGGGGMMGVGNLGPLSSNMTPMAGGLGAGMGAMGMNTTAMGLPNMDRMGGPALPPIPEMDRGGFGLGAGGFGVGLPPELGSGFPGCQIFVRNLPFDLTWPKLKESFSECGRVFKKKILFEALAVYLVTLTESIFYTNCLHFSVTAVTLHTDSPHPINLLVEIAVPLVFVSDRPCALCRDKNGKWTFQRLWNSSL</sequence>
<dbReference type="InterPro" id="IPR050374">
    <property type="entry name" value="RRT5_SRSF_SR"/>
</dbReference>
<feature type="compositionally biased region" description="Basic and acidic residues" evidence="3">
    <location>
        <begin position="7"/>
        <end position="18"/>
    </location>
</feature>
<dbReference type="Proteomes" id="UP000694388">
    <property type="component" value="Unplaced"/>
</dbReference>
<feature type="compositionally biased region" description="Low complexity" evidence="3">
    <location>
        <begin position="30"/>
        <end position="40"/>
    </location>
</feature>
<evidence type="ECO:0000256" key="2">
    <source>
        <dbReference type="PROSITE-ProRule" id="PRU00176"/>
    </source>
</evidence>
<name>A0A8C4R8H8_EPTBU</name>
<evidence type="ECO:0000256" key="1">
    <source>
        <dbReference type="ARBA" id="ARBA00022884"/>
    </source>
</evidence>
<dbReference type="SMART" id="SM00360">
    <property type="entry name" value="RRM"/>
    <property type="match status" value="3"/>
</dbReference>
<dbReference type="SUPFAM" id="SSF54928">
    <property type="entry name" value="RNA-binding domain, RBD"/>
    <property type="match status" value="2"/>
</dbReference>
<feature type="region of interest" description="Disordered" evidence="3">
    <location>
        <begin position="1"/>
        <end position="69"/>
    </location>
</feature>
<evidence type="ECO:0000256" key="3">
    <source>
        <dbReference type="SAM" id="MobiDB-lite"/>
    </source>
</evidence>
<evidence type="ECO:0000313" key="6">
    <source>
        <dbReference type="Proteomes" id="UP000694388"/>
    </source>
</evidence>
<dbReference type="Gene3D" id="3.30.70.330">
    <property type="match status" value="3"/>
</dbReference>
<dbReference type="GO" id="GO:0005634">
    <property type="term" value="C:nucleus"/>
    <property type="evidence" value="ECO:0007669"/>
    <property type="project" value="TreeGrafter"/>
</dbReference>
<dbReference type="PROSITE" id="PS50102">
    <property type="entry name" value="RRM"/>
    <property type="match status" value="2"/>
</dbReference>
<feature type="domain" description="RRM" evidence="4">
    <location>
        <begin position="208"/>
        <end position="284"/>
    </location>
</feature>
<evidence type="ECO:0000313" key="5">
    <source>
        <dbReference type="Ensembl" id="ENSEBUP00000026930.1"/>
    </source>
</evidence>
<evidence type="ECO:0000259" key="4">
    <source>
        <dbReference type="PROSITE" id="PS50102"/>
    </source>
</evidence>
<dbReference type="CDD" id="cd12386">
    <property type="entry name" value="RRM2_hnRNPM_like"/>
    <property type="match status" value="1"/>
</dbReference>
<dbReference type="FunFam" id="3.30.70.330:FF:000034">
    <property type="entry name" value="heterogeneous nuclear ribonucleoprotein M isoform X1"/>
    <property type="match status" value="1"/>
</dbReference>
<dbReference type="GO" id="GO:0005737">
    <property type="term" value="C:cytoplasm"/>
    <property type="evidence" value="ECO:0007669"/>
    <property type="project" value="TreeGrafter"/>
</dbReference>
<dbReference type="InterPro" id="IPR035979">
    <property type="entry name" value="RBD_domain_sf"/>
</dbReference>
<protein>
    <submittedName>
        <fullName evidence="5">Myelin expression factor 2</fullName>
    </submittedName>
</protein>
<dbReference type="GO" id="GO:0003729">
    <property type="term" value="F:mRNA binding"/>
    <property type="evidence" value="ECO:0007669"/>
    <property type="project" value="TreeGrafter"/>
</dbReference>
<keyword evidence="1 2" id="KW-0694">RNA-binding</keyword>
<accession>A0A8C4R8H8</accession>
<feature type="compositionally biased region" description="Gly residues" evidence="3">
    <location>
        <begin position="41"/>
        <end position="55"/>
    </location>
</feature>
<keyword evidence="6" id="KW-1185">Reference proteome</keyword>
<dbReference type="GeneTree" id="ENSGT00940000157397"/>
<reference evidence="5" key="2">
    <citation type="submission" date="2025-09" db="UniProtKB">
        <authorList>
            <consortium name="Ensembl"/>
        </authorList>
    </citation>
    <scope>IDENTIFICATION</scope>
</reference>
<organism evidence="5 6">
    <name type="scientific">Eptatretus burgeri</name>
    <name type="common">Inshore hagfish</name>
    <dbReference type="NCBI Taxonomy" id="7764"/>
    <lineage>
        <taxon>Eukaryota</taxon>
        <taxon>Metazoa</taxon>
        <taxon>Chordata</taxon>
        <taxon>Craniata</taxon>
        <taxon>Vertebrata</taxon>
        <taxon>Cyclostomata</taxon>
        <taxon>Myxini</taxon>
        <taxon>Myxiniformes</taxon>
        <taxon>Myxinidae</taxon>
        <taxon>Eptatretinae</taxon>
        <taxon>Eptatretus</taxon>
    </lineage>
</organism>
<dbReference type="PANTHER" id="PTHR23003:SF15">
    <property type="entry name" value="MYELIN EXPRESSION FACTOR 2"/>
    <property type="match status" value="1"/>
</dbReference>
<feature type="domain" description="RRM" evidence="4">
    <location>
        <begin position="68"/>
        <end position="146"/>
    </location>
</feature>
<reference evidence="5" key="1">
    <citation type="submission" date="2025-08" db="UniProtKB">
        <authorList>
            <consortium name="Ensembl"/>
        </authorList>
    </citation>
    <scope>IDENTIFICATION</scope>
</reference>
<dbReference type="InterPro" id="IPR000504">
    <property type="entry name" value="RRM_dom"/>
</dbReference>
<dbReference type="PANTHER" id="PTHR23003">
    <property type="entry name" value="RNA RECOGNITION MOTIF RRM DOMAIN CONTAINING PROTEIN"/>
    <property type="match status" value="1"/>
</dbReference>